<gene>
    <name evidence="10" type="ORF">DPMN_074332</name>
</gene>
<dbReference type="SUPFAM" id="SSF53822">
    <property type="entry name" value="Periplasmic binding protein-like I"/>
    <property type="match status" value="2"/>
</dbReference>
<evidence type="ECO:0000313" key="11">
    <source>
        <dbReference type="Proteomes" id="UP000828390"/>
    </source>
</evidence>
<dbReference type="InterPro" id="IPR050726">
    <property type="entry name" value="mGluR"/>
</dbReference>
<feature type="region of interest" description="Disordered" evidence="7">
    <location>
        <begin position="1"/>
        <end position="21"/>
    </location>
</feature>
<dbReference type="PANTHER" id="PTHR24060">
    <property type="entry name" value="METABOTROPIC GLUTAMATE RECEPTOR"/>
    <property type="match status" value="1"/>
</dbReference>
<dbReference type="GO" id="GO:0004930">
    <property type="term" value="F:G protein-coupled receptor activity"/>
    <property type="evidence" value="ECO:0007669"/>
    <property type="project" value="InterPro"/>
</dbReference>
<evidence type="ECO:0000256" key="7">
    <source>
        <dbReference type="SAM" id="MobiDB-lite"/>
    </source>
</evidence>
<keyword evidence="11" id="KW-1185">Reference proteome</keyword>
<reference evidence="10" key="1">
    <citation type="journal article" date="2019" name="bioRxiv">
        <title>The Genome of the Zebra Mussel, Dreissena polymorpha: A Resource for Invasive Species Research.</title>
        <authorList>
            <person name="McCartney M.A."/>
            <person name="Auch B."/>
            <person name="Kono T."/>
            <person name="Mallez S."/>
            <person name="Zhang Y."/>
            <person name="Obille A."/>
            <person name="Becker A."/>
            <person name="Abrahante J.E."/>
            <person name="Garbe J."/>
            <person name="Badalamenti J.P."/>
            <person name="Herman A."/>
            <person name="Mangelson H."/>
            <person name="Liachko I."/>
            <person name="Sullivan S."/>
            <person name="Sone E.D."/>
            <person name="Koren S."/>
            <person name="Silverstein K.A.T."/>
            <person name="Beckman K.B."/>
            <person name="Gohl D.M."/>
        </authorList>
    </citation>
    <scope>NUCLEOTIDE SEQUENCE</scope>
    <source>
        <strain evidence="10">Duluth1</strain>
        <tissue evidence="10">Whole animal</tissue>
    </source>
</reference>
<keyword evidence="5" id="KW-0675">Receptor</keyword>
<evidence type="ECO:0000256" key="6">
    <source>
        <dbReference type="ARBA" id="ARBA00023180"/>
    </source>
</evidence>
<evidence type="ECO:0000256" key="5">
    <source>
        <dbReference type="ARBA" id="ARBA00023170"/>
    </source>
</evidence>
<feature type="transmembrane region" description="Helical" evidence="8">
    <location>
        <begin position="62"/>
        <end position="84"/>
    </location>
</feature>
<dbReference type="AlphaFoldDB" id="A0A9D4BLK3"/>
<evidence type="ECO:0000313" key="10">
    <source>
        <dbReference type="EMBL" id="KAH3699376.1"/>
    </source>
</evidence>
<feature type="transmembrane region" description="Helical" evidence="8">
    <location>
        <begin position="29"/>
        <end position="50"/>
    </location>
</feature>
<evidence type="ECO:0000256" key="2">
    <source>
        <dbReference type="ARBA" id="ARBA00022692"/>
    </source>
</evidence>
<dbReference type="Gene3D" id="3.40.50.2300">
    <property type="match status" value="4"/>
</dbReference>
<dbReference type="Pfam" id="PF01094">
    <property type="entry name" value="ANF_receptor"/>
    <property type="match status" value="2"/>
</dbReference>
<accession>A0A9D4BLK3</accession>
<keyword evidence="3 8" id="KW-1133">Transmembrane helix</keyword>
<sequence>MAAEADPGTEYSCTKRRSGTSPVGLATRAFRACLFSAAVVLFASYVLAPLHTEEHQQRARVLLAPLCALTFCFISVKGLGTVLLPGDVYIEFIGSVYSDSSCRVPVVEVLQAINAIKWTLGRLNDVNFTNGLKLGLRVSPTCQSVERATQVTHQLIVEMGNNDTIDVVGVIGSDFSSESEAISRMLSPLPDQYRLLQVSWGATSASLRNRELYRNFFRTIPADDIQVQVMHEFLVAARWTMLTVIYMNDTYGRGGFWELSERLVGSDICVVGSVAIEPEKYNVTVLEDVVRNEVYKINDTRDEPPVSGIIVFGSYQIVEALFQAIQNLENDNKSAHFNRPSLILSETGTYFEGKFPNVSKGAFVLSPPRRIISEFQTHWKNSLTISQTLKAEANANRYFKEMFEGLMNCQFFNEVQANYCRPMAPEEQTMHAAQSMYTQYAIQSALVTAFSVKRVHSAACLTGGACDAFKLANMTKRSAFIDAIQNQNITFDRDFGGLRLQEFQSQHLLTALTVRFEGSSDVKFVPSNMFPEYELYNHRLDSQRCAQKDAPCLIKVATYSKLTSLDKSLLSDIRDYEDNNTVLTWPNIRKSQCTDGYRSDFCLSQRSDPSVLYHKGDMYIVGIVPVHNSGTTPLKCGDIKRGGLDIVEAIRYGISTRSGAFGGAKIGVILVDSCNDPQIIQEKILTLHRLGVYVDGKYEPVAEKILGYVGGWGSDVSTAAAKITSRLGLVQISYASTAPSLSDRDVYPYFLRVPSADDYQAATLLKIVKALGGSTIQVIYSETIYGEGGRSLIQTLAAKPDYNLCIGNEIGVSKNTNLTSIVESLRKSKESQIVVAFIGSFELEYIIGYLNLKLALYEFLFIASEGWGLRSDMSRYRNLQGTITVASRLWWTTDGFESHLKALRPDNKENPWFRPYLEMIYGCYLESSFDKSFNRKCNGTENLDGAKGVFSIDSWAPFAERAVSVLLKGAASTLQKVCGSTLSVCPEYYNSTGVLLTEVKLQKELAEPLDTTPRRVFTANGDGTIGYRIYAIDVNGKANKLGTSDILNDSLAFHFPVEQYYIYRPSTSITTKCTDGVVCRKCYPQPTSPPGSGQTAFPGGAVAAIVALAVFACVLLVVLLCICKRTGCRLRCDALNPPLDDTYQTAPLDNTYLTAIYAQQRQQHGVDGSETPTTVIKTTDDYHLLHDKRVPMERPAGSFPGGDNIQCVAVLPGNENVASVVPCVGTLNSRQSDNNLQAPLAHDLGAFKTSSKHATLSKSDLTAPIHSNIPALEQQDA</sequence>
<reference evidence="10" key="2">
    <citation type="submission" date="2020-11" db="EMBL/GenBank/DDBJ databases">
        <authorList>
            <person name="McCartney M.A."/>
            <person name="Auch B."/>
            <person name="Kono T."/>
            <person name="Mallez S."/>
            <person name="Becker A."/>
            <person name="Gohl D.M."/>
            <person name="Silverstein K.A.T."/>
            <person name="Koren S."/>
            <person name="Bechman K.B."/>
            <person name="Herman A."/>
            <person name="Abrahante J.E."/>
            <person name="Garbe J."/>
        </authorList>
    </citation>
    <scope>NUCLEOTIDE SEQUENCE</scope>
    <source>
        <strain evidence="10">Duluth1</strain>
        <tissue evidence="10">Whole animal</tissue>
    </source>
</reference>
<dbReference type="GO" id="GO:0016020">
    <property type="term" value="C:membrane"/>
    <property type="evidence" value="ECO:0007669"/>
    <property type="project" value="UniProtKB-SubCell"/>
</dbReference>
<comment type="subcellular location">
    <subcellularLocation>
        <location evidence="1">Membrane</location>
        <topology evidence="1">Multi-pass membrane protein</topology>
    </subcellularLocation>
</comment>
<dbReference type="InterPro" id="IPR001828">
    <property type="entry name" value="ANF_lig-bd_rcpt"/>
</dbReference>
<evidence type="ECO:0000256" key="8">
    <source>
        <dbReference type="SAM" id="Phobius"/>
    </source>
</evidence>
<evidence type="ECO:0000256" key="3">
    <source>
        <dbReference type="ARBA" id="ARBA00022989"/>
    </source>
</evidence>
<comment type="caution">
    <text evidence="10">The sequence shown here is derived from an EMBL/GenBank/DDBJ whole genome shotgun (WGS) entry which is preliminary data.</text>
</comment>
<dbReference type="EMBL" id="JAIWYP010000015">
    <property type="protein sequence ID" value="KAH3699376.1"/>
    <property type="molecule type" value="Genomic_DNA"/>
</dbReference>
<organism evidence="10 11">
    <name type="scientific">Dreissena polymorpha</name>
    <name type="common">Zebra mussel</name>
    <name type="synonym">Mytilus polymorpha</name>
    <dbReference type="NCBI Taxonomy" id="45954"/>
    <lineage>
        <taxon>Eukaryota</taxon>
        <taxon>Metazoa</taxon>
        <taxon>Spiralia</taxon>
        <taxon>Lophotrochozoa</taxon>
        <taxon>Mollusca</taxon>
        <taxon>Bivalvia</taxon>
        <taxon>Autobranchia</taxon>
        <taxon>Heteroconchia</taxon>
        <taxon>Euheterodonta</taxon>
        <taxon>Imparidentia</taxon>
        <taxon>Neoheterodontei</taxon>
        <taxon>Myida</taxon>
        <taxon>Dreissenoidea</taxon>
        <taxon>Dreissenidae</taxon>
        <taxon>Dreissena</taxon>
    </lineage>
</organism>
<dbReference type="InterPro" id="IPR028082">
    <property type="entry name" value="Peripla_BP_I"/>
</dbReference>
<name>A0A9D4BLK3_DREPO</name>
<dbReference type="InterPro" id="IPR000337">
    <property type="entry name" value="GPCR_3"/>
</dbReference>
<feature type="domain" description="Receptor ligand binding region" evidence="9">
    <location>
        <begin position="659"/>
        <end position="884"/>
    </location>
</feature>
<protein>
    <recommendedName>
        <fullName evidence="9">Receptor ligand binding region domain-containing protein</fullName>
    </recommendedName>
</protein>
<keyword evidence="4 8" id="KW-0472">Membrane</keyword>
<proteinExistence type="predicted"/>
<keyword evidence="6" id="KW-0325">Glycoprotein</keyword>
<dbReference type="Proteomes" id="UP000828390">
    <property type="component" value="Unassembled WGS sequence"/>
</dbReference>
<evidence type="ECO:0000259" key="9">
    <source>
        <dbReference type="Pfam" id="PF01094"/>
    </source>
</evidence>
<evidence type="ECO:0000256" key="1">
    <source>
        <dbReference type="ARBA" id="ARBA00004141"/>
    </source>
</evidence>
<feature type="transmembrane region" description="Helical" evidence="8">
    <location>
        <begin position="1096"/>
        <end position="1122"/>
    </location>
</feature>
<evidence type="ECO:0000256" key="4">
    <source>
        <dbReference type="ARBA" id="ARBA00023136"/>
    </source>
</evidence>
<feature type="domain" description="Receptor ligand binding region" evidence="9">
    <location>
        <begin position="114"/>
        <end position="489"/>
    </location>
</feature>
<keyword evidence="2 8" id="KW-0812">Transmembrane</keyword>
<dbReference type="PRINTS" id="PR00248">
    <property type="entry name" value="GPCRMGR"/>
</dbReference>